<keyword evidence="1" id="KW-0560">Oxidoreductase</keyword>
<dbReference type="InterPro" id="IPR036188">
    <property type="entry name" value="FAD/NAD-bd_sf"/>
</dbReference>
<keyword evidence="3" id="KW-1185">Reference proteome</keyword>
<sequence length="389" mass="42731">MSFNNANGGRQLTDLLIIGAGPYGISLAAHAKAHCLTYTLLGYPMHFWKHQMPQNMFIRTHPDSVYLSDPHESFTLLRFAAESGIDLPVPLPRPLFVDYATWFAARTGVRFTPEHVLQLSRTADGYEAVTEGGGVYTARHAVIATGLQHYSYIPDTYDGLPPGLVSHTFALTDFRPFAGKQVAVIGSGQSAWEAAALLHMAGSDAELIYRRDAANYREGQSGSELIQLGETFFDLPLEQKREKQVQPPGSAAAFLRPYVEGKIRETGNAVVQKAEAVDGGKLRLELSNGETRLFDHLVSASGYRIDIGRVPFLEQRLLELLEREDDGNGRYPKLDAHFMSSLPGLYIAGPLASYSHGPAFRFIAGVRKACRSIIPRIVRSMAHARSGSS</sequence>
<comment type="caution">
    <text evidence="2">The sequence shown here is derived from an EMBL/GenBank/DDBJ whole genome shotgun (WGS) entry which is preliminary data.</text>
</comment>
<evidence type="ECO:0008006" key="4">
    <source>
        <dbReference type="Google" id="ProtNLM"/>
    </source>
</evidence>
<dbReference type="InterPro" id="IPR050982">
    <property type="entry name" value="Auxin_biosynth/cation_transpt"/>
</dbReference>
<proteinExistence type="predicted"/>
<dbReference type="Proteomes" id="UP000295636">
    <property type="component" value="Unassembled WGS sequence"/>
</dbReference>
<dbReference type="GO" id="GO:0050660">
    <property type="term" value="F:flavin adenine dinucleotide binding"/>
    <property type="evidence" value="ECO:0007669"/>
    <property type="project" value="TreeGrafter"/>
</dbReference>
<dbReference type="Gene3D" id="3.50.50.60">
    <property type="entry name" value="FAD/NAD(P)-binding domain"/>
    <property type="match status" value="1"/>
</dbReference>
<dbReference type="PRINTS" id="PR00368">
    <property type="entry name" value="FADPNR"/>
</dbReference>
<dbReference type="AlphaFoldDB" id="A0A4R5KYZ8"/>
<evidence type="ECO:0000256" key="1">
    <source>
        <dbReference type="ARBA" id="ARBA00023002"/>
    </source>
</evidence>
<protein>
    <recommendedName>
        <fullName evidence="4">NAD(P)/FAD-dependent oxidoreductase</fullName>
    </recommendedName>
</protein>
<dbReference type="Pfam" id="PF13738">
    <property type="entry name" value="Pyr_redox_3"/>
    <property type="match status" value="1"/>
</dbReference>
<evidence type="ECO:0000313" key="2">
    <source>
        <dbReference type="EMBL" id="TDG00843.1"/>
    </source>
</evidence>
<dbReference type="GO" id="GO:0004497">
    <property type="term" value="F:monooxygenase activity"/>
    <property type="evidence" value="ECO:0007669"/>
    <property type="project" value="TreeGrafter"/>
</dbReference>
<reference evidence="2 3" key="1">
    <citation type="submission" date="2019-03" db="EMBL/GenBank/DDBJ databases">
        <title>This is whole genome sequence of Paenibacillus sp MS74 strain.</title>
        <authorList>
            <person name="Trinh H.N."/>
        </authorList>
    </citation>
    <scope>NUCLEOTIDE SEQUENCE [LARGE SCALE GENOMIC DNA]</scope>
    <source>
        <strain evidence="2 3">MS74</strain>
    </source>
</reference>
<dbReference type="EMBL" id="SMRT01000001">
    <property type="protein sequence ID" value="TDG00843.1"/>
    <property type="molecule type" value="Genomic_DNA"/>
</dbReference>
<gene>
    <name evidence="2" type="ORF">E1757_04305</name>
</gene>
<dbReference type="PRINTS" id="PR00469">
    <property type="entry name" value="PNDRDTASEII"/>
</dbReference>
<dbReference type="PANTHER" id="PTHR43539:SF78">
    <property type="entry name" value="FLAVIN-CONTAINING MONOOXYGENASE"/>
    <property type="match status" value="1"/>
</dbReference>
<dbReference type="PANTHER" id="PTHR43539">
    <property type="entry name" value="FLAVIN-BINDING MONOOXYGENASE-LIKE PROTEIN (AFU_ORTHOLOGUE AFUA_4G09220)"/>
    <property type="match status" value="1"/>
</dbReference>
<organism evidence="2 3">
    <name type="scientific">Paenibacillus piri</name>
    <dbReference type="NCBI Taxonomy" id="2547395"/>
    <lineage>
        <taxon>Bacteria</taxon>
        <taxon>Bacillati</taxon>
        <taxon>Bacillota</taxon>
        <taxon>Bacilli</taxon>
        <taxon>Bacillales</taxon>
        <taxon>Paenibacillaceae</taxon>
        <taxon>Paenibacillus</taxon>
    </lineage>
</organism>
<accession>A0A4R5KYZ8</accession>
<dbReference type="OrthoDB" id="9778740at2"/>
<dbReference type="SUPFAM" id="SSF51905">
    <property type="entry name" value="FAD/NAD(P)-binding domain"/>
    <property type="match status" value="1"/>
</dbReference>
<evidence type="ECO:0000313" key="3">
    <source>
        <dbReference type="Proteomes" id="UP000295636"/>
    </source>
</evidence>
<name>A0A4R5KYZ8_9BACL</name>